<dbReference type="NCBIfam" id="TIGR04183">
    <property type="entry name" value="Por_Secre_tail"/>
    <property type="match status" value="1"/>
</dbReference>
<organism evidence="3 4">
    <name type="scientific">Bacteroides salyersiae</name>
    <dbReference type="NCBI Taxonomy" id="291644"/>
    <lineage>
        <taxon>Bacteria</taxon>
        <taxon>Pseudomonadati</taxon>
        <taxon>Bacteroidota</taxon>
        <taxon>Bacteroidia</taxon>
        <taxon>Bacteroidales</taxon>
        <taxon>Bacteroidaceae</taxon>
        <taxon>Bacteroides</taxon>
    </lineage>
</organism>
<dbReference type="SUPFAM" id="SSF49299">
    <property type="entry name" value="PKD domain"/>
    <property type="match status" value="1"/>
</dbReference>
<dbReference type="Gene3D" id="2.60.40.10">
    <property type="entry name" value="Immunoglobulins"/>
    <property type="match status" value="1"/>
</dbReference>
<evidence type="ECO:0000259" key="2">
    <source>
        <dbReference type="Pfam" id="PF18962"/>
    </source>
</evidence>
<feature type="domain" description="Secretion system C-terminal sorting" evidence="2">
    <location>
        <begin position="545"/>
        <end position="614"/>
    </location>
</feature>
<sequence>MKKNYYIFIQMFLFVSLTCFQVNAQQIKPERNKTEKVGTPEATKLQAPATRVTMLGTLPYSNNFDSYEIRTVPEGWVCTGEKDAFAVTTFNGWKEIYSEPNCLGAYSSATEDNWAYSIGFQMKAGKVYHASFQLLAPGLSESDNKSESVRFTVGKGQSKEAECIILKDLKNIKYKEWKKVEADFTPQTDGVYYFGFGLTATAANGVGIDDFEVYDNENPFPVEAKYVAYGGLWSTSVNHLNDDMRYIYPGQPITFINQSKYATDYQWDTFGNPATTNEENPEVTYSESGDYRPLLNATNAKYTDSFSDVVNVTVLGKEEITDIVCNSSNKYDEASLPEKDVPGTNDYVSGINKYYTTFAEKFELPSEAEASISGVHFRLYLYKAATTNKGKPVRVRLYADKWGAPDTDNVFGEYVTTMSGAFGSVSVDYENVVRKIKFDKPIKVKGSFYLSIELDESIVPDATTKLALAYDVRRADKVASAYVRIHAAGAAELNLNGGWYCVPDLPWPFNELDKTGFSFYLSPEITFHKTTGTSVNEVKDNKVNVYPAIFESGFTITTKDNAAKLVRVFNANGQVVFEKTTHETSIDVTASDWTAGIYLVKVEGNSTNSSMKIIKK</sequence>
<dbReference type="InterPro" id="IPR013783">
    <property type="entry name" value="Ig-like_fold"/>
</dbReference>
<dbReference type="Pfam" id="PF18962">
    <property type="entry name" value="Por_Secre_tail"/>
    <property type="match status" value="1"/>
</dbReference>
<proteinExistence type="predicted"/>
<keyword evidence="1" id="KW-0732">Signal</keyword>
<evidence type="ECO:0000256" key="1">
    <source>
        <dbReference type="SAM" id="SignalP"/>
    </source>
</evidence>
<comment type="caution">
    <text evidence="3">The sequence shown here is derived from an EMBL/GenBank/DDBJ whole genome shotgun (WGS) entry which is preliminary data.</text>
</comment>
<dbReference type="Proteomes" id="UP000422221">
    <property type="component" value="Unassembled WGS sequence"/>
</dbReference>
<feature type="signal peptide" evidence="1">
    <location>
        <begin position="1"/>
        <end position="24"/>
    </location>
</feature>
<dbReference type="InterPro" id="IPR035986">
    <property type="entry name" value="PKD_dom_sf"/>
</dbReference>
<dbReference type="Gene3D" id="2.60.120.260">
    <property type="entry name" value="Galactose-binding domain-like"/>
    <property type="match status" value="1"/>
</dbReference>
<accession>A0A7J4XNC9</accession>
<protein>
    <submittedName>
        <fullName evidence="3">T9SS type A sorting domain-containing protein</fullName>
    </submittedName>
</protein>
<reference evidence="3 4" key="1">
    <citation type="journal article" date="2019" name="Nat. Med.">
        <title>A library of human gut bacterial isolates paired with longitudinal multiomics data enables mechanistic microbiome research.</title>
        <authorList>
            <person name="Poyet M."/>
            <person name="Groussin M."/>
            <person name="Gibbons S.M."/>
            <person name="Avila-Pacheco J."/>
            <person name="Jiang X."/>
            <person name="Kearney S.M."/>
            <person name="Perrotta A.R."/>
            <person name="Berdy B."/>
            <person name="Zhao S."/>
            <person name="Lieberman T.D."/>
            <person name="Swanson P.K."/>
            <person name="Smith M."/>
            <person name="Roesemann S."/>
            <person name="Alexander J.E."/>
            <person name="Rich S.A."/>
            <person name="Livny J."/>
            <person name="Vlamakis H."/>
            <person name="Clish C."/>
            <person name="Bullock K."/>
            <person name="Deik A."/>
            <person name="Scott J."/>
            <person name="Pierce K.A."/>
            <person name="Xavier R.J."/>
            <person name="Alm E.J."/>
        </authorList>
    </citation>
    <scope>NUCLEOTIDE SEQUENCE [LARGE SCALE GENOMIC DNA]</scope>
    <source>
        <strain evidence="3 4">BIOML-A10</strain>
    </source>
</reference>
<name>A0A7J4XNC9_9BACE</name>
<evidence type="ECO:0000313" key="3">
    <source>
        <dbReference type="EMBL" id="KAA3769539.1"/>
    </source>
</evidence>
<dbReference type="AlphaFoldDB" id="A0A7J4XNC9"/>
<dbReference type="InterPro" id="IPR026444">
    <property type="entry name" value="Secre_tail"/>
</dbReference>
<feature type="chain" id="PRO_5029837468" evidence="1">
    <location>
        <begin position="25"/>
        <end position="616"/>
    </location>
</feature>
<gene>
    <name evidence="3" type="ORF">F3F73_03725</name>
</gene>
<dbReference type="RefSeq" id="WP_130058690.1">
    <property type="nucleotide sequence ID" value="NZ_JADNPJ010000002.1"/>
</dbReference>
<evidence type="ECO:0000313" key="4">
    <source>
        <dbReference type="Proteomes" id="UP000422221"/>
    </source>
</evidence>
<dbReference type="EMBL" id="VWMK01000002">
    <property type="protein sequence ID" value="KAA3769539.1"/>
    <property type="molecule type" value="Genomic_DNA"/>
</dbReference>
<dbReference type="CDD" id="cd00146">
    <property type="entry name" value="PKD"/>
    <property type="match status" value="1"/>
</dbReference>